<organism evidence="3 4">
    <name type="scientific">Anaerosphaera aminiphila DSM 21120</name>
    <dbReference type="NCBI Taxonomy" id="1120995"/>
    <lineage>
        <taxon>Bacteria</taxon>
        <taxon>Bacillati</taxon>
        <taxon>Bacillota</taxon>
        <taxon>Tissierellia</taxon>
        <taxon>Tissierellales</taxon>
        <taxon>Peptoniphilaceae</taxon>
        <taxon>Anaerosphaera</taxon>
    </lineage>
</organism>
<dbReference type="NCBIfam" id="TIGR01446">
    <property type="entry name" value="DnaD_dom"/>
    <property type="match status" value="2"/>
</dbReference>
<dbReference type="PANTHER" id="PTHR37293:SF5">
    <property type="entry name" value="DNA REPLICATION PROTEIN"/>
    <property type="match status" value="1"/>
</dbReference>
<feature type="domain" description="DnaB/C C-terminal" evidence="2">
    <location>
        <begin position="134"/>
        <end position="204"/>
    </location>
</feature>
<dbReference type="InterPro" id="IPR034829">
    <property type="entry name" value="DnaD-like_sf"/>
</dbReference>
<dbReference type="InterPro" id="IPR006343">
    <property type="entry name" value="DnaB/C_C"/>
</dbReference>
<evidence type="ECO:0000313" key="3">
    <source>
        <dbReference type="EMBL" id="SHH35463.1"/>
    </source>
</evidence>
<dbReference type="RefSeq" id="WP_073184559.1">
    <property type="nucleotide sequence ID" value="NZ_FQXI01000007.1"/>
</dbReference>
<gene>
    <name evidence="3" type="ORF">SAMN02745245_01124</name>
</gene>
<dbReference type="OrthoDB" id="1652900at2"/>
<sequence length="341" mass="40495">MYFKLQKLSMDLGDTPIENIFINDYMPGADGNFVKVYLMSYKLARESGGVRSFDFHLVADLLGLIESDVLRAWDYWEKVGIILKEYEEDGSFNIVFLNLKELYIQNIYSAPKIEERIDQNSILDDSKIADLLSKAEYYLRGQISVAKKQDIASWRDTYNMPVELIEEAFWYATEIKKVNKLSYIEAIVRNWSENNIRTMEDIQKSYFEYDEKYYRFLKVKDRIGISNKSFNNTDFELVNNWFDKYEMNMDLVMAACDKCVNINNPNLGYVNKILLNWNEKGIKSVDDIEVLDKREKKVKKTKFHNFKQLSDEYPEEYLEDLARKKREALFKNLREDETENR</sequence>
<protein>
    <submittedName>
        <fullName evidence="3">DnaD and phage-associated domain-containing protein</fullName>
    </submittedName>
</protein>
<name>A0A1M5SC24_9FIRM</name>
<dbReference type="STRING" id="1120995.SAMN02745245_01124"/>
<accession>A0A1M5SC24</accession>
<dbReference type="EMBL" id="FQXI01000007">
    <property type="protein sequence ID" value="SHH35463.1"/>
    <property type="molecule type" value="Genomic_DNA"/>
</dbReference>
<dbReference type="PIRSF" id="PIRSF033722">
    <property type="entry name" value="DnaD_CA_C3587_prd"/>
    <property type="match status" value="1"/>
</dbReference>
<dbReference type="PANTHER" id="PTHR37293">
    <property type="entry name" value="PHAGE REPLICATION PROTEIN-RELATED"/>
    <property type="match status" value="1"/>
</dbReference>
<dbReference type="InterPro" id="IPR017019">
    <property type="entry name" value="DNA_replication_prd_bac"/>
</dbReference>
<reference evidence="3 4" key="1">
    <citation type="submission" date="2016-11" db="EMBL/GenBank/DDBJ databases">
        <authorList>
            <person name="Jaros S."/>
            <person name="Januszkiewicz K."/>
            <person name="Wedrychowicz H."/>
        </authorList>
    </citation>
    <scope>NUCLEOTIDE SEQUENCE [LARGE SCALE GENOMIC DNA]</scope>
    <source>
        <strain evidence="3 4">DSM 21120</strain>
    </source>
</reference>
<evidence type="ECO:0000313" key="4">
    <source>
        <dbReference type="Proteomes" id="UP000184032"/>
    </source>
</evidence>
<evidence type="ECO:0000259" key="2">
    <source>
        <dbReference type="Pfam" id="PF07261"/>
    </source>
</evidence>
<dbReference type="SUPFAM" id="SSF158499">
    <property type="entry name" value="DnaD domain-like"/>
    <property type="match status" value="2"/>
</dbReference>
<dbReference type="Gene3D" id="1.10.10.630">
    <property type="entry name" value="DnaD domain-like"/>
    <property type="match status" value="2"/>
</dbReference>
<feature type="domain" description="DnaB/C C-terminal" evidence="2">
    <location>
        <begin position="231"/>
        <end position="289"/>
    </location>
</feature>
<keyword evidence="4" id="KW-1185">Reference proteome</keyword>
<proteinExistence type="inferred from homology"/>
<evidence type="ECO:0000256" key="1">
    <source>
        <dbReference type="ARBA" id="ARBA00093462"/>
    </source>
</evidence>
<dbReference type="AlphaFoldDB" id="A0A1M5SC24"/>
<dbReference type="InterPro" id="IPR053162">
    <property type="entry name" value="DnaD"/>
</dbReference>
<dbReference type="Proteomes" id="UP000184032">
    <property type="component" value="Unassembled WGS sequence"/>
</dbReference>
<dbReference type="Pfam" id="PF07261">
    <property type="entry name" value="DnaB_2"/>
    <property type="match status" value="2"/>
</dbReference>
<comment type="similarity">
    <text evidence="1">Belongs to the DnaB/DnaD family.</text>
</comment>